<dbReference type="Pfam" id="PF13378">
    <property type="entry name" value="MR_MLE_C"/>
    <property type="match status" value="1"/>
</dbReference>
<dbReference type="Gene3D" id="3.20.20.120">
    <property type="entry name" value="Enolase-like C-terminal domain"/>
    <property type="match status" value="1"/>
</dbReference>
<dbReference type="InterPro" id="IPR029017">
    <property type="entry name" value="Enolase-like_N"/>
</dbReference>
<reference evidence="4 5" key="1">
    <citation type="submission" date="2018-08" db="EMBL/GenBank/DDBJ databases">
        <title>Chryseobacterium nematophagum: a novel matrix digesting pathogen of nematodes.</title>
        <authorList>
            <person name="Page A."/>
            <person name="Roberts M."/>
            <person name="Felix M.-A."/>
            <person name="Weir W."/>
        </authorList>
    </citation>
    <scope>NUCLEOTIDE SEQUENCE [LARGE SCALE GENOMIC DNA]</scope>
    <source>
        <strain evidence="4 5">JUb129</strain>
    </source>
</reference>
<feature type="domain" description="Enolase C-terminal" evidence="3">
    <location>
        <begin position="138"/>
        <end position="330"/>
    </location>
</feature>
<dbReference type="GO" id="GO:0016854">
    <property type="term" value="F:racemase and epimerase activity"/>
    <property type="evidence" value="ECO:0007669"/>
    <property type="project" value="UniProtKB-ARBA"/>
</dbReference>
<comment type="caution">
    <text evidence="4">The sequence shown here is derived from an EMBL/GenBank/DDBJ whole genome shotgun (WGS) entry which is preliminary data.</text>
</comment>
<sequence length="331" mass="38127">MRVNFAIKQLQLKETFSIAYGNYNKREALFIELSHHYNKGYGECVAIDYYQINLQSFIIKLKDIQPKIENHKIVDPKDFFKFLRSLNLHPFLLSALDCAYWDLFGKLENKNFIELNHLPSNGFVESSITISIGKIQTQIERIERSNWKKFKVKCKGLHKNELEKLLKLDQNIALDSNASFTNEDCLWLQENRAVQKFSYIEQPRPIDQYKILKKEAYANWMADEDCQNMDALEELIPSYKSINIKLMKCGGLTPALEMIKKARELNYKIMIGCMTESSVGISAGCVLTSIVDYVDLDGANLISNDYARGNFIDHGRIIMSENPGLGIELKL</sequence>
<evidence type="ECO:0000259" key="3">
    <source>
        <dbReference type="Pfam" id="PF13378"/>
    </source>
</evidence>
<evidence type="ECO:0000256" key="2">
    <source>
        <dbReference type="ARBA" id="ARBA00022723"/>
    </source>
</evidence>
<accession>A0A3M7TCK1</accession>
<keyword evidence="2" id="KW-0479">Metal-binding</keyword>
<dbReference type="SUPFAM" id="SSF54826">
    <property type="entry name" value="Enolase N-terminal domain-like"/>
    <property type="match status" value="1"/>
</dbReference>
<dbReference type="PANTHER" id="PTHR48080:SF3">
    <property type="entry name" value="ENOLASE SUPERFAMILY MEMBER DDB_G0284701"/>
    <property type="match status" value="1"/>
</dbReference>
<protein>
    <submittedName>
        <fullName evidence="4">Chloromuconate cycloisomerase</fullName>
    </submittedName>
</protein>
<dbReference type="AlphaFoldDB" id="A0A3M7TCK1"/>
<proteinExistence type="inferred from homology"/>
<evidence type="ECO:0000313" key="5">
    <source>
        <dbReference type="Proteomes" id="UP000278775"/>
    </source>
</evidence>
<dbReference type="SUPFAM" id="SSF51604">
    <property type="entry name" value="Enolase C-terminal domain-like"/>
    <property type="match status" value="1"/>
</dbReference>
<dbReference type="PANTHER" id="PTHR48080">
    <property type="entry name" value="D-GALACTONATE DEHYDRATASE-RELATED"/>
    <property type="match status" value="1"/>
</dbReference>
<organism evidence="4 5">
    <name type="scientific">Chryseobacterium nematophagum</name>
    <dbReference type="NCBI Taxonomy" id="2305228"/>
    <lineage>
        <taxon>Bacteria</taxon>
        <taxon>Pseudomonadati</taxon>
        <taxon>Bacteroidota</taxon>
        <taxon>Flavobacteriia</taxon>
        <taxon>Flavobacteriales</taxon>
        <taxon>Weeksellaceae</taxon>
        <taxon>Chryseobacterium group</taxon>
        <taxon>Chryseobacterium</taxon>
    </lineage>
</organism>
<dbReference type="InterPro" id="IPR029065">
    <property type="entry name" value="Enolase_C-like"/>
</dbReference>
<keyword evidence="4" id="KW-0413">Isomerase</keyword>
<dbReference type="InterPro" id="IPR034593">
    <property type="entry name" value="DgoD-like"/>
</dbReference>
<name>A0A3M7TCK1_9FLAO</name>
<evidence type="ECO:0000313" key="4">
    <source>
        <dbReference type="EMBL" id="RNA61201.1"/>
    </source>
</evidence>
<dbReference type="Gene3D" id="3.30.390.10">
    <property type="entry name" value="Enolase-like, N-terminal domain"/>
    <property type="match status" value="1"/>
</dbReference>
<dbReference type="OrthoDB" id="9775391at2"/>
<evidence type="ECO:0000256" key="1">
    <source>
        <dbReference type="ARBA" id="ARBA00008031"/>
    </source>
</evidence>
<comment type="similarity">
    <text evidence="1">Belongs to the mandelate racemase/muconate lactonizing enzyme family.</text>
</comment>
<dbReference type="RefSeq" id="WP_122635368.1">
    <property type="nucleotide sequence ID" value="NZ_QWIU01000002.1"/>
</dbReference>
<dbReference type="InterPro" id="IPR036849">
    <property type="entry name" value="Enolase-like_C_sf"/>
</dbReference>
<dbReference type="Proteomes" id="UP000278775">
    <property type="component" value="Unassembled WGS sequence"/>
</dbReference>
<dbReference type="GO" id="GO:0046872">
    <property type="term" value="F:metal ion binding"/>
    <property type="evidence" value="ECO:0007669"/>
    <property type="project" value="UniProtKB-KW"/>
</dbReference>
<dbReference type="EMBL" id="QWIU01000002">
    <property type="protein sequence ID" value="RNA61201.1"/>
    <property type="molecule type" value="Genomic_DNA"/>
</dbReference>
<gene>
    <name evidence="4" type="ORF">D1631_04235</name>
</gene>